<sequence length="272" mass="28831">MLYAVNLAVGLSTTSDDPATFQQLRTLVHDIQWGGPEPDALFQIRFVDQLHHCAQRLWAAVPKGPPVRRPPAGLFMPISCQLTPKQLDRDTYGYTSLDPTRERHPGVHPFPGHSRLFIPQVPSRLCFASIASSRPPVGIFAPRCPQGGSTATCVRTRGDQSSSATLSSDNTIPTIACLPVLSPASGACYMAPNASNESSLASSTPSVASDARPSDGVVPSTGYMIRGAPTAGPVVSVAPRAASDALWSSAWRQRSDCIVREPIGIDCISSGV</sequence>
<dbReference type="AlphaFoldDB" id="A0A8T1TK02"/>
<reference evidence="1" key="1">
    <citation type="submission" date="2021-01" db="EMBL/GenBank/DDBJ databases">
        <title>Phytophthora aleatoria, a newly-described species from Pinus radiata is distinct from Phytophthora cactorum isolates based on comparative genomics.</title>
        <authorList>
            <person name="Mcdougal R."/>
            <person name="Panda P."/>
            <person name="Williams N."/>
            <person name="Studholme D.J."/>
        </authorList>
    </citation>
    <scope>NUCLEOTIDE SEQUENCE</scope>
    <source>
        <strain evidence="1">NZFS 3830</strain>
    </source>
</reference>
<evidence type="ECO:0000313" key="1">
    <source>
        <dbReference type="EMBL" id="KAG6942061.1"/>
    </source>
</evidence>
<name>A0A8T1TK02_9STRA</name>
<dbReference type="EMBL" id="JAENGZ010003163">
    <property type="protein sequence ID" value="KAG6942061.1"/>
    <property type="molecule type" value="Genomic_DNA"/>
</dbReference>
<gene>
    <name evidence="1" type="ORF">JG687_00019281</name>
</gene>
<dbReference type="Proteomes" id="UP000688947">
    <property type="component" value="Unassembled WGS sequence"/>
</dbReference>
<accession>A0A8T1TK02</accession>
<evidence type="ECO:0000313" key="2">
    <source>
        <dbReference type="Proteomes" id="UP000688947"/>
    </source>
</evidence>
<organism evidence="1 2">
    <name type="scientific">Phytophthora cactorum</name>
    <dbReference type="NCBI Taxonomy" id="29920"/>
    <lineage>
        <taxon>Eukaryota</taxon>
        <taxon>Sar</taxon>
        <taxon>Stramenopiles</taxon>
        <taxon>Oomycota</taxon>
        <taxon>Peronosporomycetes</taxon>
        <taxon>Peronosporales</taxon>
        <taxon>Peronosporaceae</taxon>
        <taxon>Phytophthora</taxon>
    </lineage>
</organism>
<protein>
    <submittedName>
        <fullName evidence="1">Uncharacterized protein</fullName>
    </submittedName>
</protein>
<comment type="caution">
    <text evidence="1">The sequence shown here is derived from an EMBL/GenBank/DDBJ whole genome shotgun (WGS) entry which is preliminary data.</text>
</comment>
<proteinExistence type="predicted"/>